<evidence type="ECO:0000256" key="13">
    <source>
        <dbReference type="ARBA" id="ARBA00023136"/>
    </source>
</evidence>
<dbReference type="GO" id="GO:0005506">
    <property type="term" value="F:iron ion binding"/>
    <property type="evidence" value="ECO:0007669"/>
    <property type="project" value="InterPro"/>
</dbReference>
<evidence type="ECO:0000313" key="14">
    <source>
        <dbReference type="EMBL" id="CAG9837559.1"/>
    </source>
</evidence>
<dbReference type="EMBL" id="OU898282">
    <property type="protein sequence ID" value="CAG9837559.1"/>
    <property type="molecule type" value="Genomic_DNA"/>
</dbReference>
<dbReference type="PANTHER" id="PTHR24291:SF189">
    <property type="entry name" value="CYTOCHROME P450 4C3-RELATED"/>
    <property type="match status" value="1"/>
</dbReference>
<comment type="subcellular location">
    <subcellularLocation>
        <location evidence="4">Endoplasmic reticulum membrane</location>
        <topology evidence="4">Peripheral membrane protein</topology>
    </subcellularLocation>
    <subcellularLocation>
        <location evidence="3">Microsome membrane</location>
        <topology evidence="3">Peripheral membrane protein</topology>
    </subcellularLocation>
</comment>
<dbReference type="PANTHER" id="PTHR24291">
    <property type="entry name" value="CYTOCHROME P450 FAMILY 4"/>
    <property type="match status" value="1"/>
</dbReference>
<evidence type="ECO:0000256" key="11">
    <source>
        <dbReference type="ARBA" id="ARBA00023004"/>
    </source>
</evidence>
<dbReference type="OrthoDB" id="1470350at2759"/>
<accession>A0A9N9T7S9</accession>
<keyword evidence="8" id="KW-0256">Endoplasmic reticulum</keyword>
<name>A0A9N9T7S9_DIABA</name>
<evidence type="ECO:0000256" key="3">
    <source>
        <dbReference type="ARBA" id="ARBA00004174"/>
    </source>
</evidence>
<dbReference type="InterPro" id="IPR002403">
    <property type="entry name" value="Cyt_P450_E_grp-IV"/>
</dbReference>
<evidence type="ECO:0000256" key="4">
    <source>
        <dbReference type="ARBA" id="ARBA00004406"/>
    </source>
</evidence>
<dbReference type="Gene3D" id="1.10.630.10">
    <property type="entry name" value="Cytochrome P450"/>
    <property type="match status" value="1"/>
</dbReference>
<organism evidence="14 15">
    <name type="scientific">Diabrotica balteata</name>
    <name type="common">Banded cucumber beetle</name>
    <dbReference type="NCBI Taxonomy" id="107213"/>
    <lineage>
        <taxon>Eukaryota</taxon>
        <taxon>Metazoa</taxon>
        <taxon>Ecdysozoa</taxon>
        <taxon>Arthropoda</taxon>
        <taxon>Hexapoda</taxon>
        <taxon>Insecta</taxon>
        <taxon>Pterygota</taxon>
        <taxon>Neoptera</taxon>
        <taxon>Endopterygota</taxon>
        <taxon>Coleoptera</taxon>
        <taxon>Polyphaga</taxon>
        <taxon>Cucujiformia</taxon>
        <taxon>Chrysomeloidea</taxon>
        <taxon>Chrysomelidae</taxon>
        <taxon>Galerucinae</taxon>
        <taxon>Diabroticina</taxon>
        <taxon>Diabroticites</taxon>
        <taxon>Diabrotica</taxon>
    </lineage>
</organism>
<evidence type="ECO:0000256" key="8">
    <source>
        <dbReference type="ARBA" id="ARBA00022824"/>
    </source>
</evidence>
<evidence type="ECO:0000256" key="5">
    <source>
        <dbReference type="ARBA" id="ARBA00010617"/>
    </source>
</evidence>
<comment type="cofactor">
    <cofactor evidence="1">
        <name>heme</name>
        <dbReference type="ChEBI" id="CHEBI:30413"/>
    </cofactor>
</comment>
<keyword evidence="13" id="KW-0472">Membrane</keyword>
<dbReference type="Pfam" id="PF00067">
    <property type="entry name" value="p450"/>
    <property type="match status" value="1"/>
</dbReference>
<evidence type="ECO:0000256" key="2">
    <source>
        <dbReference type="ARBA" id="ARBA00003690"/>
    </source>
</evidence>
<keyword evidence="10" id="KW-0560">Oxidoreductase</keyword>
<dbReference type="InterPro" id="IPR001128">
    <property type="entry name" value="Cyt_P450"/>
</dbReference>
<evidence type="ECO:0000256" key="7">
    <source>
        <dbReference type="ARBA" id="ARBA00022723"/>
    </source>
</evidence>
<sequence>MALAEEPATQEKLYEEMVSVLGEPQSPTFQVLKYMPLLDRCVKESLRLYPSVTLMGRVAVEEIHTKTGYIIPKGYFIHTMIHDLHRRPELYEDPDKFNPDRILYENYKLL</sequence>
<keyword evidence="12" id="KW-0503">Monooxygenase</keyword>
<keyword evidence="7" id="KW-0479">Metal-binding</keyword>
<evidence type="ECO:0000256" key="12">
    <source>
        <dbReference type="ARBA" id="ARBA00023033"/>
    </source>
</evidence>
<evidence type="ECO:0000313" key="15">
    <source>
        <dbReference type="Proteomes" id="UP001153709"/>
    </source>
</evidence>
<dbReference type="PRINTS" id="PR00465">
    <property type="entry name" value="EP450IV"/>
</dbReference>
<dbReference type="GO" id="GO:0020037">
    <property type="term" value="F:heme binding"/>
    <property type="evidence" value="ECO:0007669"/>
    <property type="project" value="InterPro"/>
</dbReference>
<gene>
    <name evidence="14" type="ORF">DIABBA_LOCUS10528</name>
</gene>
<keyword evidence="11" id="KW-0408">Iron</keyword>
<comment type="similarity">
    <text evidence="5">Belongs to the cytochrome P450 family.</text>
</comment>
<evidence type="ECO:0000256" key="9">
    <source>
        <dbReference type="ARBA" id="ARBA00022848"/>
    </source>
</evidence>
<evidence type="ECO:0000256" key="10">
    <source>
        <dbReference type="ARBA" id="ARBA00023002"/>
    </source>
</evidence>
<dbReference type="GO" id="GO:0016705">
    <property type="term" value="F:oxidoreductase activity, acting on paired donors, with incorporation or reduction of molecular oxygen"/>
    <property type="evidence" value="ECO:0007669"/>
    <property type="project" value="InterPro"/>
</dbReference>
<keyword evidence="15" id="KW-1185">Reference proteome</keyword>
<dbReference type="InterPro" id="IPR036396">
    <property type="entry name" value="Cyt_P450_sf"/>
</dbReference>
<dbReference type="GO" id="GO:0005789">
    <property type="term" value="C:endoplasmic reticulum membrane"/>
    <property type="evidence" value="ECO:0007669"/>
    <property type="project" value="UniProtKB-SubCell"/>
</dbReference>
<reference evidence="14" key="1">
    <citation type="submission" date="2022-01" db="EMBL/GenBank/DDBJ databases">
        <authorList>
            <person name="King R."/>
        </authorList>
    </citation>
    <scope>NUCLEOTIDE SEQUENCE</scope>
</reference>
<evidence type="ECO:0000256" key="6">
    <source>
        <dbReference type="ARBA" id="ARBA00022617"/>
    </source>
</evidence>
<evidence type="ECO:0008006" key="16">
    <source>
        <dbReference type="Google" id="ProtNLM"/>
    </source>
</evidence>
<keyword evidence="9" id="KW-0492">Microsome</keyword>
<dbReference type="SUPFAM" id="SSF48264">
    <property type="entry name" value="Cytochrome P450"/>
    <property type="match status" value="1"/>
</dbReference>
<dbReference type="Proteomes" id="UP001153709">
    <property type="component" value="Chromosome 7"/>
</dbReference>
<keyword evidence="6" id="KW-0349">Heme</keyword>
<dbReference type="AlphaFoldDB" id="A0A9N9T7S9"/>
<dbReference type="GO" id="GO:0004497">
    <property type="term" value="F:monooxygenase activity"/>
    <property type="evidence" value="ECO:0007669"/>
    <property type="project" value="UniProtKB-KW"/>
</dbReference>
<proteinExistence type="inferred from homology"/>
<dbReference type="InterPro" id="IPR050196">
    <property type="entry name" value="Cytochrome_P450_Monoox"/>
</dbReference>
<protein>
    <recommendedName>
        <fullName evidence="16">Cytochrome P450</fullName>
    </recommendedName>
</protein>
<evidence type="ECO:0000256" key="1">
    <source>
        <dbReference type="ARBA" id="ARBA00001971"/>
    </source>
</evidence>
<comment type="function">
    <text evidence="2">May be involved in the metabolism of insect hormones and in the breakdown of synthetic insecticides.</text>
</comment>